<keyword evidence="3 7" id="KW-0479">Metal-binding</keyword>
<evidence type="ECO:0000256" key="7">
    <source>
        <dbReference type="PIRSR" id="PIRSR602322-1"/>
    </source>
</evidence>
<feature type="domain" description="Class III cytochrome C" evidence="9">
    <location>
        <begin position="505"/>
        <end position="582"/>
    </location>
</feature>
<reference evidence="12" key="1">
    <citation type="submission" date="2012-06" db="EMBL/GenBank/DDBJ databases">
        <title>Complete sequence of chromosome of Desulfomonile tiedjei DSM 6799.</title>
        <authorList>
            <person name="Lucas S."/>
            <person name="Copeland A."/>
            <person name="Lapidus A."/>
            <person name="Glavina del Rio T."/>
            <person name="Dalin E."/>
            <person name="Tice H."/>
            <person name="Bruce D."/>
            <person name="Goodwin L."/>
            <person name="Pitluck S."/>
            <person name="Peters L."/>
            <person name="Ovchinnikova G."/>
            <person name="Zeytun A."/>
            <person name="Lu M."/>
            <person name="Kyrpides N."/>
            <person name="Mavromatis K."/>
            <person name="Ivanova N."/>
            <person name="Brettin T."/>
            <person name="Detter J.C."/>
            <person name="Han C."/>
            <person name="Larimer F."/>
            <person name="Land M."/>
            <person name="Hauser L."/>
            <person name="Markowitz V."/>
            <person name="Cheng J.-F."/>
            <person name="Hugenholtz P."/>
            <person name="Woyke T."/>
            <person name="Wu D."/>
            <person name="Spring S."/>
            <person name="Schroeder M."/>
            <person name="Brambilla E."/>
            <person name="Klenk H.-P."/>
            <person name="Eisen J.A."/>
        </authorList>
    </citation>
    <scope>NUCLEOTIDE SEQUENCE [LARGE SCALE GENOMIC DNA]</scope>
    <source>
        <strain evidence="12">ATCC 49306 / DSM 6799 / DCB-1</strain>
    </source>
</reference>
<feature type="binding site" description="axial binding residue" evidence="7">
    <location>
        <position position="363"/>
    </location>
    <ligand>
        <name>heme c</name>
        <dbReference type="ChEBI" id="CHEBI:61717"/>
        <label>1</label>
    </ligand>
    <ligandPart>
        <name>Fe</name>
        <dbReference type="ChEBI" id="CHEBI:18248"/>
    </ligandPart>
</feature>
<dbReference type="InterPro" id="IPR020942">
    <property type="entry name" value="Cyt_c_III_dom"/>
</dbReference>
<dbReference type="STRING" id="706587.Desti_5331"/>
<dbReference type="HOGENOM" id="CLU_508744_0_0_7"/>
<feature type="binding site" description="axial binding residue" evidence="7">
    <location>
        <position position="381"/>
    </location>
    <ligand>
        <name>heme c</name>
        <dbReference type="ChEBI" id="CHEBI:61717"/>
        <label>1</label>
    </ligand>
    <ligandPart>
        <name>Fe</name>
        <dbReference type="ChEBI" id="CHEBI:18248"/>
    </ligandPart>
</feature>
<comment type="cofactor">
    <cofactor evidence="7">
        <name>heme c</name>
        <dbReference type="ChEBI" id="CHEBI:61717"/>
    </cofactor>
    <text evidence="7">Binds 4 heme c groups covalently per monomer.</text>
</comment>
<organism evidence="11 12">
    <name type="scientific">Desulfomonile tiedjei (strain ATCC 49306 / DSM 6799 / DCB-1)</name>
    <dbReference type="NCBI Taxonomy" id="706587"/>
    <lineage>
        <taxon>Bacteria</taxon>
        <taxon>Pseudomonadati</taxon>
        <taxon>Thermodesulfobacteriota</taxon>
        <taxon>Desulfomonilia</taxon>
        <taxon>Desulfomonilales</taxon>
        <taxon>Desulfomonilaceae</taxon>
        <taxon>Desulfomonile</taxon>
    </lineage>
</organism>
<feature type="binding site" description="axial binding residue" evidence="7">
    <location>
        <position position="428"/>
    </location>
    <ligand>
        <name>heme c</name>
        <dbReference type="ChEBI" id="CHEBI:61717"/>
        <label>1</label>
    </ligand>
    <ligandPart>
        <name>Fe</name>
        <dbReference type="ChEBI" id="CHEBI:18248"/>
    </ligandPart>
</feature>
<feature type="binding site" description="axial binding residue" evidence="7">
    <location>
        <position position="412"/>
    </location>
    <ligand>
        <name>heme c</name>
        <dbReference type="ChEBI" id="CHEBI:61717"/>
        <label>1</label>
    </ligand>
    <ligandPart>
        <name>Fe</name>
        <dbReference type="ChEBI" id="CHEBI:18248"/>
    </ligandPart>
</feature>
<evidence type="ECO:0000256" key="4">
    <source>
        <dbReference type="ARBA" id="ARBA00022729"/>
    </source>
</evidence>
<dbReference type="PANTHER" id="PTHR35038">
    <property type="entry name" value="DISSIMILATORY SULFITE REDUCTASE SIRA"/>
    <property type="match status" value="1"/>
</dbReference>
<dbReference type="InterPro" id="IPR036280">
    <property type="entry name" value="Multihaem_cyt_sf"/>
</dbReference>
<feature type="domain" description="Outer membrane cytochrome MtrC/MtrF-like" evidence="10">
    <location>
        <begin position="131"/>
        <end position="305"/>
    </location>
</feature>
<dbReference type="eggNOG" id="COG0484">
    <property type="taxonomic scope" value="Bacteria"/>
</dbReference>
<evidence type="ECO:0000313" key="11">
    <source>
        <dbReference type="EMBL" id="AFM27920.1"/>
    </source>
</evidence>
<dbReference type="InterPro" id="IPR054337">
    <property type="entry name" value="Mtrc-MtrF-like_dom_II/IV"/>
</dbReference>
<dbReference type="InterPro" id="IPR002322">
    <property type="entry name" value="Cyt_c_III"/>
</dbReference>
<feature type="region of interest" description="Disordered" evidence="8">
    <location>
        <begin position="39"/>
        <end position="60"/>
    </location>
</feature>
<evidence type="ECO:0000256" key="2">
    <source>
        <dbReference type="ARBA" id="ARBA00022617"/>
    </source>
</evidence>
<dbReference type="CDD" id="cd08168">
    <property type="entry name" value="Cytochrom_C3"/>
    <property type="match status" value="4"/>
</dbReference>
<dbReference type="OrthoDB" id="5427780at2"/>
<keyword evidence="6 7" id="KW-0408">Iron</keyword>
<protein>
    <submittedName>
        <fullName evidence="11">Class III cytochrome C family protein</fullName>
    </submittedName>
</protein>
<dbReference type="GO" id="GO:0009055">
    <property type="term" value="F:electron transfer activity"/>
    <property type="evidence" value="ECO:0007669"/>
    <property type="project" value="InterPro"/>
</dbReference>
<dbReference type="Gene3D" id="3.90.10.10">
    <property type="entry name" value="Cytochrome C3"/>
    <property type="match status" value="4"/>
</dbReference>
<feature type="binding site" description="axial binding residue" evidence="7">
    <location>
        <position position="374"/>
    </location>
    <ligand>
        <name>heme c</name>
        <dbReference type="ChEBI" id="CHEBI:61717"/>
        <label>1</label>
    </ligand>
    <ligandPart>
        <name>Fe</name>
        <dbReference type="ChEBI" id="CHEBI:18248"/>
    </ligandPart>
</feature>
<gene>
    <name evidence="11" type="ordered locus">Desti_5331</name>
</gene>
<accession>I4CEC9</accession>
<feature type="binding site" description="axial binding residue" evidence="7">
    <location>
        <position position="360"/>
    </location>
    <ligand>
        <name>heme c</name>
        <dbReference type="ChEBI" id="CHEBI:61717"/>
        <label>1</label>
    </ligand>
    <ligandPart>
        <name>Fe</name>
        <dbReference type="ChEBI" id="CHEBI:18248"/>
    </ligandPart>
</feature>
<dbReference type="Pfam" id="PF02085">
    <property type="entry name" value="Cytochrom_CIII"/>
    <property type="match status" value="2"/>
</dbReference>
<evidence type="ECO:0000256" key="1">
    <source>
        <dbReference type="ARBA" id="ARBA00022448"/>
    </source>
</evidence>
<dbReference type="KEGG" id="dti:Desti_5331"/>
<evidence type="ECO:0000259" key="9">
    <source>
        <dbReference type="Pfam" id="PF02085"/>
    </source>
</evidence>
<dbReference type="Pfam" id="PF22113">
    <property type="entry name" value="Mtrc-MtrF_II-IV_dom"/>
    <property type="match status" value="1"/>
</dbReference>
<keyword evidence="1" id="KW-0813">Transport</keyword>
<name>I4CEC9_DESTA</name>
<proteinExistence type="predicted"/>
<feature type="binding site" description="axial binding residue" evidence="7">
    <location>
        <position position="425"/>
    </location>
    <ligand>
        <name>heme c</name>
        <dbReference type="ChEBI" id="CHEBI:61717"/>
        <label>1</label>
    </ligand>
    <ligandPart>
        <name>Fe</name>
        <dbReference type="ChEBI" id="CHEBI:18248"/>
    </ligandPart>
</feature>
<dbReference type="InterPro" id="IPR054813">
    <property type="entry name" value="HmcA"/>
</dbReference>
<keyword evidence="12" id="KW-1185">Reference proteome</keyword>
<sequence length="602" mass="66452">MCDSGAKRGRLMQATTRTILIILSGFLWTLFPNVPAFSDNSPQSSTQNSSTNPPILISHLGSSPRLERPPVVFDHDMHTKALKQSKGQDCAICHIVKDASASLSNPEVKVFKFPKSAFDPTDKTAIMYAYHEGCVSCHRTLQSEGKKSGPDIGLCGKCHKKRPEVQQTTWAWSPIFNYARHGKHVEAVKKLDPATEFAIADKVQVVSDTSGNRCELCHHQYDEKQKKLIYKKDTENSCQACHKSKDEKNARSMQKVAHSACIGCHMKLAEKAKAETTSQQGSSSTTSQNKFGPFECKGCHGEHKELTPEEIMKVPRLVRGQKDVMDLALVLPDNTSVEMPKEIPGIQSPAVRMKAVTFNHKAHEPRAQFCNACHHNSLEKCVNCHTQTGDVKKGGGISYERAFHMVTSNQACIGCHAQKKQDQKCAGCHQWLTGPTPSSSCPVCHRGPSNGKAIDVPPMPLFQDKEKVPDKVVMKLLEKEFKPAEFAHLKIVNKLVTISNESSLARWFHSTREQALCAGCHHRSEFQQAAVKVPKCTTCHNKTVDLASLGKPTLMGAYHRQCIGCHGSMKQKPTALECAKCHAEKGEIKTALEVISHVPANK</sequence>
<dbReference type="SUPFAM" id="SSF48695">
    <property type="entry name" value="Multiheme cytochromes"/>
    <property type="match status" value="1"/>
</dbReference>
<evidence type="ECO:0000313" key="12">
    <source>
        <dbReference type="Proteomes" id="UP000006055"/>
    </source>
</evidence>
<feature type="binding site" description="axial binding residue" evidence="7">
    <location>
        <position position="429"/>
    </location>
    <ligand>
        <name>heme c</name>
        <dbReference type="ChEBI" id="CHEBI:61717"/>
        <label>1</label>
    </ligand>
    <ligandPart>
        <name>Fe</name>
        <dbReference type="ChEBI" id="CHEBI:18248"/>
    </ligandPart>
</feature>
<evidence type="ECO:0000259" key="10">
    <source>
        <dbReference type="Pfam" id="PF22113"/>
    </source>
</evidence>
<evidence type="ECO:0000256" key="8">
    <source>
        <dbReference type="SAM" id="MobiDB-lite"/>
    </source>
</evidence>
<dbReference type="NCBIfam" id="NF045713">
    <property type="entry name" value="CxxCH_16_HmcA"/>
    <property type="match status" value="1"/>
</dbReference>
<keyword evidence="4" id="KW-0732">Signal</keyword>
<dbReference type="GO" id="GO:0046872">
    <property type="term" value="F:metal ion binding"/>
    <property type="evidence" value="ECO:0007669"/>
    <property type="project" value="UniProtKB-KW"/>
</dbReference>
<feature type="binding site" description="axial binding residue" evidence="7">
    <location>
        <position position="384"/>
    </location>
    <ligand>
        <name>heme c</name>
        <dbReference type="ChEBI" id="CHEBI:61717"/>
        <label>1</label>
    </ligand>
    <ligandPart>
        <name>Fe</name>
        <dbReference type="ChEBI" id="CHEBI:18248"/>
    </ligandPart>
</feature>
<keyword evidence="5" id="KW-0249">Electron transport</keyword>
<evidence type="ECO:0000256" key="5">
    <source>
        <dbReference type="ARBA" id="ARBA00022982"/>
    </source>
</evidence>
<feature type="binding site" description="axial binding residue" evidence="7">
    <location>
        <position position="370"/>
    </location>
    <ligand>
        <name>heme c</name>
        <dbReference type="ChEBI" id="CHEBI:61717"/>
        <label>1</label>
    </ligand>
    <ligandPart>
        <name>Fe</name>
        <dbReference type="ChEBI" id="CHEBI:18248"/>
    </ligandPart>
</feature>
<evidence type="ECO:0000256" key="6">
    <source>
        <dbReference type="ARBA" id="ARBA00023004"/>
    </source>
</evidence>
<feature type="binding site" description="axial binding residue" evidence="7">
    <location>
        <position position="375"/>
    </location>
    <ligand>
        <name>heme c</name>
        <dbReference type="ChEBI" id="CHEBI:61717"/>
        <label>1</label>
    </ligand>
    <ligandPart>
        <name>Fe</name>
        <dbReference type="ChEBI" id="CHEBI:18248"/>
    </ligandPart>
</feature>
<dbReference type="RefSeq" id="WP_014813019.1">
    <property type="nucleotide sequence ID" value="NC_018025.1"/>
</dbReference>
<feature type="compositionally biased region" description="Low complexity" evidence="8">
    <location>
        <begin position="40"/>
        <end position="54"/>
    </location>
</feature>
<feature type="binding site" description="axial binding residue" evidence="7">
    <location>
        <position position="373"/>
    </location>
    <ligand>
        <name>heme c</name>
        <dbReference type="ChEBI" id="CHEBI:61717"/>
        <label>1</label>
    </ligand>
    <ligandPart>
        <name>Fe</name>
        <dbReference type="ChEBI" id="CHEBI:18248"/>
    </ligandPart>
</feature>
<feature type="binding site" description="axial binding residue" evidence="7">
    <location>
        <position position="415"/>
    </location>
    <ligand>
        <name>heme c</name>
        <dbReference type="ChEBI" id="CHEBI:61717"/>
        <label>1</label>
    </ligand>
    <ligandPart>
        <name>Fe</name>
        <dbReference type="ChEBI" id="CHEBI:18248"/>
    </ligandPart>
</feature>
<keyword evidence="2 7" id="KW-0349">Heme</keyword>
<evidence type="ECO:0000256" key="3">
    <source>
        <dbReference type="ARBA" id="ARBA00022723"/>
    </source>
</evidence>
<dbReference type="GO" id="GO:0020037">
    <property type="term" value="F:heme binding"/>
    <property type="evidence" value="ECO:0007669"/>
    <property type="project" value="InterPro"/>
</dbReference>
<dbReference type="InterPro" id="IPR051829">
    <property type="entry name" value="Multiheme_Cytochr_ET"/>
</dbReference>
<feature type="binding site" description="axial binding residue" evidence="7">
    <location>
        <position position="385"/>
    </location>
    <ligand>
        <name>heme c</name>
        <dbReference type="ChEBI" id="CHEBI:61717"/>
        <label>1</label>
    </ligand>
    <ligandPart>
        <name>Fe</name>
        <dbReference type="ChEBI" id="CHEBI:18248"/>
    </ligandPart>
</feature>
<dbReference type="PANTHER" id="PTHR35038:SF10">
    <property type="entry name" value="HIGH-MOLECULAR-WEIGHT CYTOCHROME C"/>
    <property type="match status" value="1"/>
</dbReference>
<dbReference type="Proteomes" id="UP000006055">
    <property type="component" value="Chromosome"/>
</dbReference>
<dbReference type="AlphaFoldDB" id="I4CEC9"/>
<dbReference type="PRINTS" id="PR00609">
    <property type="entry name" value="CYTOCHROMEC3"/>
</dbReference>
<feature type="domain" description="Class III cytochrome C" evidence="9">
    <location>
        <begin position="345"/>
        <end position="445"/>
    </location>
</feature>
<dbReference type="EMBL" id="CP003360">
    <property type="protein sequence ID" value="AFM27920.1"/>
    <property type="molecule type" value="Genomic_DNA"/>
</dbReference>
<feature type="binding site" description="axial binding residue" evidence="7">
    <location>
        <position position="416"/>
    </location>
    <ligand>
        <name>heme c</name>
        <dbReference type="ChEBI" id="CHEBI:61717"/>
        <label>1</label>
    </ligand>
    <ligandPart>
        <name>Fe</name>
        <dbReference type="ChEBI" id="CHEBI:18248"/>
    </ligandPart>
</feature>